<comment type="caution">
    <text evidence="2">The sequence shown here is derived from an EMBL/GenBank/DDBJ whole genome shotgun (WGS) entry which is preliminary data.</text>
</comment>
<evidence type="ECO:0000259" key="1">
    <source>
        <dbReference type="PROSITE" id="PS50404"/>
    </source>
</evidence>
<name>A0A844QFL9_9HYPH</name>
<dbReference type="AlphaFoldDB" id="A0A844QFL9"/>
<organism evidence="2 3">
    <name type="scientific">Nitratireductor arenosus</name>
    <dbReference type="NCBI Taxonomy" id="2682096"/>
    <lineage>
        <taxon>Bacteria</taxon>
        <taxon>Pseudomonadati</taxon>
        <taxon>Pseudomonadota</taxon>
        <taxon>Alphaproteobacteria</taxon>
        <taxon>Hyphomicrobiales</taxon>
        <taxon>Phyllobacteriaceae</taxon>
        <taxon>Nitratireductor</taxon>
    </lineage>
</organism>
<dbReference type="PROSITE" id="PS50404">
    <property type="entry name" value="GST_NTER"/>
    <property type="match status" value="1"/>
</dbReference>
<dbReference type="InterPro" id="IPR054416">
    <property type="entry name" value="GST_UstS-like_C"/>
</dbReference>
<keyword evidence="3" id="KW-1185">Reference proteome</keyword>
<reference evidence="2 3" key="1">
    <citation type="submission" date="2019-12" db="EMBL/GenBank/DDBJ databases">
        <title>Nitratireductor arenosus sp. nov., Isolated from sea sand, Jeju island, South Korea.</title>
        <authorList>
            <person name="Kim W."/>
        </authorList>
    </citation>
    <scope>NUCLEOTIDE SEQUENCE [LARGE SCALE GENOMIC DNA]</scope>
    <source>
        <strain evidence="2 3">CAU 1489</strain>
    </source>
</reference>
<feature type="domain" description="GST N-terminal" evidence="1">
    <location>
        <begin position="7"/>
        <end position="83"/>
    </location>
</feature>
<dbReference type="Pfam" id="PF22041">
    <property type="entry name" value="GST_C_7"/>
    <property type="match status" value="1"/>
</dbReference>
<gene>
    <name evidence="2" type="ORF">GN330_12560</name>
</gene>
<dbReference type="InterPro" id="IPR050983">
    <property type="entry name" value="GST_Omega/HSP26"/>
</dbReference>
<keyword evidence="2" id="KW-0808">Transferase</keyword>
<dbReference type="PANTHER" id="PTHR43968:SF6">
    <property type="entry name" value="GLUTATHIONE S-TRANSFERASE OMEGA"/>
    <property type="match status" value="1"/>
</dbReference>
<dbReference type="SUPFAM" id="SSF52833">
    <property type="entry name" value="Thioredoxin-like"/>
    <property type="match status" value="1"/>
</dbReference>
<dbReference type="PANTHER" id="PTHR43968">
    <property type="match status" value="1"/>
</dbReference>
<dbReference type="InterPro" id="IPR036282">
    <property type="entry name" value="Glutathione-S-Trfase_C_sf"/>
</dbReference>
<sequence length="235" mass="25976">MSMVLYELVGRDGLRYSQFSWRSRLALAHKGLDASFCPVAVSDKAALAFSGQDKVPVLVDGARVVPDSWAIATYLEEHYPDRPSLFGDATARALAAFAAQWVDRQVVPVLVPLLAIDVVACLDAADAAHLRGQFERAFGATLEELAADRERRIKSFRRTIAPARAVLRATPFLSGARPAYADYALFSIFQWARLVSPFEPLEDGDPVGVWREAMLDLFDGLARSHPSWRERAEAD</sequence>
<dbReference type="Proteomes" id="UP000463224">
    <property type="component" value="Unassembled WGS sequence"/>
</dbReference>
<evidence type="ECO:0000313" key="3">
    <source>
        <dbReference type="Proteomes" id="UP000463224"/>
    </source>
</evidence>
<evidence type="ECO:0000313" key="2">
    <source>
        <dbReference type="EMBL" id="MVA98075.1"/>
    </source>
</evidence>
<dbReference type="InterPro" id="IPR036249">
    <property type="entry name" value="Thioredoxin-like_sf"/>
</dbReference>
<dbReference type="GO" id="GO:0005737">
    <property type="term" value="C:cytoplasm"/>
    <property type="evidence" value="ECO:0007669"/>
    <property type="project" value="TreeGrafter"/>
</dbReference>
<dbReference type="Gene3D" id="1.20.1050.10">
    <property type="match status" value="1"/>
</dbReference>
<dbReference type="SUPFAM" id="SSF47616">
    <property type="entry name" value="GST C-terminal domain-like"/>
    <property type="match status" value="1"/>
</dbReference>
<dbReference type="InterPro" id="IPR004045">
    <property type="entry name" value="Glutathione_S-Trfase_N"/>
</dbReference>
<dbReference type="EMBL" id="WPHG01000003">
    <property type="protein sequence ID" value="MVA98075.1"/>
    <property type="molecule type" value="Genomic_DNA"/>
</dbReference>
<accession>A0A844QFL9</accession>
<dbReference type="Gene3D" id="3.40.30.10">
    <property type="entry name" value="Glutaredoxin"/>
    <property type="match status" value="1"/>
</dbReference>
<dbReference type="GO" id="GO:0016740">
    <property type="term" value="F:transferase activity"/>
    <property type="evidence" value="ECO:0007669"/>
    <property type="project" value="UniProtKB-KW"/>
</dbReference>
<proteinExistence type="predicted"/>
<protein>
    <submittedName>
        <fullName evidence="2">Glutathione S-transferase family protein</fullName>
    </submittedName>
</protein>
<dbReference type="Pfam" id="PF13417">
    <property type="entry name" value="GST_N_3"/>
    <property type="match status" value="1"/>
</dbReference>